<keyword evidence="3" id="KW-1185">Reference proteome</keyword>
<protein>
    <submittedName>
        <fullName evidence="2">Uncharacterized protein</fullName>
    </submittedName>
</protein>
<sequence>MRDFIILFMILFVSSWERITNNISNIFMYKIYTKNFLTINTKNRHRIIRFKFFDLSKTIKINIDYPDSSNRSIKKNFHYNGQKINDIVKKLNEYNTEICQNSKYKNILIYNQINIELNKIGHDIIKHLKNQNSKQPYDFIIESRCYIETIFNRKEDKKKGYNVPLKILTFVRKKDSQIIFIHIKNKHFVHIFEIDIQDIDLKKWNLQIAKSIMELKVINTILKSRSNFQLEYEKNANEDKNVKLEKKRKDYFNIIIDDEKLTFEHNESTYCYSNNFLTYDISNETSDKESCISKLKTIFDRFLNKNQKDKFLILFYSVIEQNKKVNFLVQRILNKSDSAFCLIFQHICAKWNIISINDINSFCAIRKLKKFNGETEQYMKMILKLEAENYINEDVEINEPIFRSFKELAKLPGSYQEKNIDLYKVLYDLDIHYFFLVRTVKEVWEKIFYTIKLFSTELECYNFASIIYKFENKKMSDIYRYCLSDYNKKKVKNILDFLTPIN</sequence>
<dbReference type="AlphaFoldDB" id="A0AAX4JE44"/>
<dbReference type="EMBL" id="CP142733">
    <property type="protein sequence ID" value="WUR04272.1"/>
    <property type="molecule type" value="Genomic_DNA"/>
</dbReference>
<dbReference type="Proteomes" id="UP001334084">
    <property type="component" value="Chromosome 8"/>
</dbReference>
<feature type="signal peptide" evidence="1">
    <location>
        <begin position="1"/>
        <end position="15"/>
    </location>
</feature>
<evidence type="ECO:0000313" key="3">
    <source>
        <dbReference type="Proteomes" id="UP001334084"/>
    </source>
</evidence>
<evidence type="ECO:0000256" key="1">
    <source>
        <dbReference type="SAM" id="SignalP"/>
    </source>
</evidence>
<keyword evidence="1" id="KW-0732">Signal</keyword>
<dbReference type="GeneID" id="90542106"/>
<accession>A0AAX4JE44</accession>
<reference evidence="2" key="1">
    <citation type="journal article" date="2024" name="BMC Genomics">
        <title>Functional annotation of a divergent genome using sequence and structure-based similarity.</title>
        <authorList>
            <person name="Svedberg D."/>
            <person name="Winiger R.R."/>
            <person name="Berg A."/>
            <person name="Sharma H."/>
            <person name="Tellgren-Roth C."/>
            <person name="Debrunner-Vossbrinck B.A."/>
            <person name="Vossbrinck C.R."/>
            <person name="Barandun J."/>
        </authorList>
    </citation>
    <scope>NUCLEOTIDE SEQUENCE</scope>
    <source>
        <strain evidence="2">Illinois isolate</strain>
    </source>
</reference>
<dbReference type="KEGG" id="vnx:VNE69_08030"/>
<gene>
    <name evidence="2" type="ORF">VNE69_08030</name>
</gene>
<name>A0AAX4JE44_9MICR</name>
<organism evidence="2 3">
    <name type="scientific">Vairimorpha necatrix</name>
    <dbReference type="NCBI Taxonomy" id="6039"/>
    <lineage>
        <taxon>Eukaryota</taxon>
        <taxon>Fungi</taxon>
        <taxon>Fungi incertae sedis</taxon>
        <taxon>Microsporidia</taxon>
        <taxon>Nosematidae</taxon>
        <taxon>Vairimorpha</taxon>
    </lineage>
</organism>
<feature type="chain" id="PRO_5044005213" evidence="1">
    <location>
        <begin position="16"/>
        <end position="502"/>
    </location>
</feature>
<evidence type="ECO:0000313" key="2">
    <source>
        <dbReference type="EMBL" id="WUR04272.1"/>
    </source>
</evidence>
<proteinExistence type="predicted"/>
<dbReference type="RefSeq" id="XP_065330417.1">
    <property type="nucleotide sequence ID" value="XM_065474345.1"/>
</dbReference>